<dbReference type="GeneID" id="19948040"/>
<evidence type="ECO:0000313" key="3">
    <source>
        <dbReference type="EMBL" id="EQC35077.1"/>
    </source>
</evidence>
<feature type="compositionally biased region" description="Low complexity" evidence="1">
    <location>
        <begin position="639"/>
        <end position="653"/>
    </location>
</feature>
<dbReference type="Proteomes" id="UP000030762">
    <property type="component" value="Unassembled WGS sequence"/>
</dbReference>
<dbReference type="eggNOG" id="ENOG502R3NU">
    <property type="taxonomic scope" value="Eukaryota"/>
</dbReference>
<organism evidence="3 4">
    <name type="scientific">Saprolegnia diclina (strain VS20)</name>
    <dbReference type="NCBI Taxonomy" id="1156394"/>
    <lineage>
        <taxon>Eukaryota</taxon>
        <taxon>Sar</taxon>
        <taxon>Stramenopiles</taxon>
        <taxon>Oomycota</taxon>
        <taxon>Saprolegniomycetes</taxon>
        <taxon>Saprolegniales</taxon>
        <taxon>Saprolegniaceae</taxon>
        <taxon>Saprolegnia</taxon>
    </lineage>
</organism>
<gene>
    <name evidence="3" type="ORF">SDRG_07313</name>
</gene>
<protein>
    <recommendedName>
        <fullName evidence="5">Transmembrane protein</fullName>
    </recommendedName>
</protein>
<keyword evidence="2" id="KW-1133">Transmembrane helix</keyword>
<dbReference type="VEuPathDB" id="FungiDB:SDRG_07313"/>
<feature type="transmembrane region" description="Helical" evidence="2">
    <location>
        <begin position="799"/>
        <end position="818"/>
    </location>
</feature>
<keyword evidence="4" id="KW-1185">Reference proteome</keyword>
<keyword evidence="2" id="KW-0472">Membrane</keyword>
<sequence length="856" mass="94513">MLAAAIKRHVLCKTRAMNNQLETQNLEELDEFDYDPDFFNGIFPKQDTSTSTTIHVPRPPTYPESPSLAGYTSEESDYSATTTTTSDAGRWSPSSTASSTTSSNPASKRPHQTMNDGMMTNGKTSLYRGVTRTSKTAWGAKYSSKRIINTCRTQEEAARAYDAYLKENVPEKYVKYANFCPSCDQYTNSLGLAWTKKMCKCNDVAPRLVVPMSYEIKDETDGEADPSNQALEDFMTDDDFTFASPEVHHEPKQPTTTMGRVPYLSMSSFEVQQHMEDVDSIAIKEEPVPIYHMSSSSLPDDDVLSTLLNATANAAGKTLSPMHLDNPQLFETLSHSLEARDSLSRLLHASSSFELLDTFQNAGGQLSEFDPQVSVVLETVFLRKYFRNDRKNLQCFPYCREHGNYYEAKMHGLEHAGKGVCRAPVKVRVSHPAPPAHLLVLARCQTVAKPVDADAPLSLSSAGVHALQQSWTLGATSDMSPSTTNVYFLPEVWKFDAELPKKRRVDDNDSDDLNYVVQIVVYTSSDGATFERSAAITSNRFDIQSTRTLLRQKQKKDDEDVLYMLGVPEKKKQRINLAKFERQVSSIVLETPIDLNKIKWAEAGESFEDLNDDDFNDEDEAAMDHVPEKKDGVPPPAPTSTTVLSASASSSSTHDNTNNTNEVLPPVTYTRLASPKTAPMAASAVARDLPQHPVADKAPTADDEAWKAQFAPVLLAYGVINIPVSLAFLVVHLLLLPVSLLALQSALQLADGVADMDLYFANSLSPREAGHALLDRIESRSGMARRHVYFIVLKTPLNLLGFVSCVVLNVLALVLLVVPPVSRHIRRAANACGMLAVNASKTNCGQERLRQPERAV</sequence>
<reference evidence="3 4" key="1">
    <citation type="submission" date="2012-04" db="EMBL/GenBank/DDBJ databases">
        <title>The Genome Sequence of Saprolegnia declina VS20.</title>
        <authorList>
            <consortium name="The Broad Institute Genome Sequencing Platform"/>
            <person name="Russ C."/>
            <person name="Nusbaum C."/>
            <person name="Tyler B."/>
            <person name="van West P."/>
            <person name="Dieguez-Uribeondo J."/>
            <person name="de Bruijn I."/>
            <person name="Tripathy S."/>
            <person name="Jiang R."/>
            <person name="Young S.K."/>
            <person name="Zeng Q."/>
            <person name="Gargeya S."/>
            <person name="Fitzgerald M."/>
            <person name="Haas B."/>
            <person name="Abouelleil A."/>
            <person name="Alvarado L."/>
            <person name="Arachchi H.M."/>
            <person name="Berlin A."/>
            <person name="Chapman S.B."/>
            <person name="Goldberg J."/>
            <person name="Griggs A."/>
            <person name="Gujja S."/>
            <person name="Hansen M."/>
            <person name="Howarth C."/>
            <person name="Imamovic A."/>
            <person name="Larimer J."/>
            <person name="McCowen C."/>
            <person name="Montmayeur A."/>
            <person name="Murphy C."/>
            <person name="Neiman D."/>
            <person name="Pearson M."/>
            <person name="Priest M."/>
            <person name="Roberts A."/>
            <person name="Saif S."/>
            <person name="Shea T."/>
            <person name="Sisk P."/>
            <person name="Sykes S."/>
            <person name="Wortman J."/>
            <person name="Nusbaum C."/>
            <person name="Birren B."/>
        </authorList>
    </citation>
    <scope>NUCLEOTIDE SEQUENCE [LARGE SCALE GENOMIC DNA]</scope>
    <source>
        <strain evidence="3 4">VS20</strain>
    </source>
</reference>
<dbReference type="EMBL" id="JH767152">
    <property type="protein sequence ID" value="EQC35077.1"/>
    <property type="molecule type" value="Genomic_DNA"/>
</dbReference>
<dbReference type="InParanoid" id="T0RXM3"/>
<feature type="compositionally biased region" description="Low complexity" evidence="1">
    <location>
        <begin position="78"/>
        <end position="107"/>
    </location>
</feature>
<evidence type="ECO:0000313" key="4">
    <source>
        <dbReference type="Proteomes" id="UP000030762"/>
    </source>
</evidence>
<accession>T0RXM3</accession>
<feature type="transmembrane region" description="Helical" evidence="2">
    <location>
        <begin position="714"/>
        <end position="735"/>
    </location>
</feature>
<proteinExistence type="predicted"/>
<dbReference type="RefSeq" id="XP_008611361.1">
    <property type="nucleotide sequence ID" value="XM_008613139.1"/>
</dbReference>
<dbReference type="AlphaFoldDB" id="T0RXM3"/>
<feature type="region of interest" description="Disordered" evidence="1">
    <location>
        <begin position="626"/>
        <end position="663"/>
    </location>
</feature>
<evidence type="ECO:0000256" key="2">
    <source>
        <dbReference type="SAM" id="Phobius"/>
    </source>
</evidence>
<evidence type="ECO:0000256" key="1">
    <source>
        <dbReference type="SAM" id="MobiDB-lite"/>
    </source>
</evidence>
<keyword evidence="2" id="KW-0812">Transmembrane</keyword>
<dbReference type="OrthoDB" id="164060at2759"/>
<dbReference type="OMA" id="PGTNFLQ"/>
<name>T0RXM3_SAPDV</name>
<evidence type="ECO:0008006" key="5">
    <source>
        <dbReference type="Google" id="ProtNLM"/>
    </source>
</evidence>
<feature type="region of interest" description="Disordered" evidence="1">
    <location>
        <begin position="45"/>
        <end position="126"/>
    </location>
</feature>